<keyword evidence="2" id="KW-0540">Nuclease</keyword>
<dbReference type="SUPFAM" id="SSF55608">
    <property type="entry name" value="Homing endonucleases"/>
    <property type="match status" value="1"/>
</dbReference>
<dbReference type="AlphaFoldDB" id="A0A097KMG3"/>
<sequence length="209" mass="24191">MDTTKKLKLTAYQKQVLIGTLLGDASLQWSESKARTTCRVRFVQKNKAYIDHLSHVFSPFVATPPQLRKDADVWYFNTRQYASFRFYGLLFYDKTTNKKIIPRSIQRWLTPVSVAYWFMDDGSAKWRNQSSGVRFCTDCFEEEDVRRLAKALALAFGVKTSVVRARQSLRIEVSGQGDNGFRFGRAILPHILPEMRDKVPPRWLQAGEE</sequence>
<dbReference type="RefSeq" id="YP_009105673.1">
    <property type="nucleotide sequence ID" value="NC_025534.1"/>
</dbReference>
<feature type="domain" description="Homing endonuclease LAGLIDADG" evidence="1">
    <location>
        <begin position="15"/>
        <end position="176"/>
    </location>
</feature>
<evidence type="ECO:0000313" key="3">
    <source>
        <dbReference type="EMBL" id="AIT94375.1"/>
    </source>
</evidence>
<geneLocation type="chloroplast" evidence="2"/>
<reference evidence="2" key="1">
    <citation type="journal article" date="2014" name="BMC Evol. Biol.">
        <title>Chloroplast phylogenomic analysis resolves deep-level relationships within the green algal class Trebouxiophyceae.</title>
        <authorList>
            <person name="Lemieux C."/>
            <person name="Otis C."/>
            <person name="Turmel M."/>
        </authorList>
    </citation>
    <scope>NUCLEOTIDE SEQUENCE</scope>
</reference>
<dbReference type="RefSeq" id="YP_009105633.1">
    <property type="nucleotide sequence ID" value="NC_025534.1"/>
</dbReference>
<evidence type="ECO:0000313" key="2">
    <source>
        <dbReference type="EMBL" id="AIT94374.1"/>
    </source>
</evidence>
<keyword evidence="2" id="KW-0378">Hydrolase</keyword>
<dbReference type="GO" id="GO:0045292">
    <property type="term" value="P:mRNA cis splicing, via spliceosome"/>
    <property type="evidence" value="ECO:0007669"/>
    <property type="project" value="TreeGrafter"/>
</dbReference>
<protein>
    <submittedName>
        <fullName evidence="2">Putative LAGLIDADG endonuclease</fullName>
    </submittedName>
    <submittedName>
        <fullName evidence="3">Putative LAGLIDADG homing endonuclease</fullName>
    </submittedName>
</protein>
<name>A0A097KMG3_9CHLO</name>
<dbReference type="EMBL" id="KM462872">
    <property type="protein sequence ID" value="AIT94374.1"/>
    <property type="molecule type" value="Genomic_DNA"/>
</dbReference>
<dbReference type="PANTHER" id="PTHR47539:SF1">
    <property type="entry name" value="PENTATRICOPEPTIDE REPEAT-CONTAINING PROTEIN OTP51, CHLOROPLASTIC"/>
    <property type="match status" value="1"/>
</dbReference>
<gene>
    <name evidence="2" type="primary">orf209</name>
</gene>
<dbReference type="EMBL" id="KM462872">
    <property type="protein sequence ID" value="AIT94375.1"/>
    <property type="molecule type" value="Genomic_DNA"/>
</dbReference>
<dbReference type="GO" id="GO:0048564">
    <property type="term" value="P:photosystem I assembly"/>
    <property type="evidence" value="ECO:0007669"/>
    <property type="project" value="TreeGrafter"/>
</dbReference>
<dbReference type="GO" id="GO:0000373">
    <property type="term" value="P:Group II intron splicing"/>
    <property type="evidence" value="ECO:0007669"/>
    <property type="project" value="TreeGrafter"/>
</dbReference>
<keyword evidence="2" id="KW-0934">Plastid</keyword>
<evidence type="ECO:0000259" key="1">
    <source>
        <dbReference type="Pfam" id="PF03161"/>
    </source>
</evidence>
<dbReference type="GeneID" id="22159611"/>
<dbReference type="InterPro" id="IPR004860">
    <property type="entry name" value="LAGLIDADG_dom"/>
</dbReference>
<keyword evidence="2" id="KW-0150">Chloroplast</keyword>
<proteinExistence type="predicted"/>
<dbReference type="GeneID" id="22159610"/>
<organism evidence="2">
    <name type="scientific">Xylochloris irregularis</name>
    <dbReference type="NCBI Taxonomy" id="480381"/>
    <lineage>
        <taxon>Eukaryota</taxon>
        <taxon>Viridiplantae</taxon>
        <taxon>Chlorophyta</taxon>
        <taxon>core chlorophytes</taxon>
        <taxon>Trebouxiophyceae</taxon>
        <taxon>Trebouxiophyceae incertae sedis</taxon>
        <taxon>Xylochloris</taxon>
    </lineage>
</organism>
<dbReference type="GO" id="GO:0004519">
    <property type="term" value="F:endonuclease activity"/>
    <property type="evidence" value="ECO:0007669"/>
    <property type="project" value="UniProtKB-KW"/>
</dbReference>
<dbReference type="InterPro" id="IPR027434">
    <property type="entry name" value="Homing_endonucl"/>
</dbReference>
<accession>A0A097KMG3</accession>
<dbReference type="InterPro" id="IPR052500">
    <property type="entry name" value="Chloro/Mito_RNA_Process"/>
</dbReference>
<keyword evidence="2" id="KW-0255">Endonuclease</keyword>
<dbReference type="Pfam" id="PF03161">
    <property type="entry name" value="LAGLIDADG_2"/>
    <property type="match status" value="1"/>
</dbReference>
<dbReference type="PANTHER" id="PTHR47539">
    <property type="entry name" value="PENTATRICOPEPTIDE REPEAT-CONTAINING PROTEIN OTP51, CHLOROPLASTIC"/>
    <property type="match status" value="1"/>
</dbReference>
<dbReference type="Gene3D" id="3.10.28.10">
    <property type="entry name" value="Homing endonucleases"/>
    <property type="match status" value="2"/>
</dbReference>